<proteinExistence type="predicted"/>
<feature type="compositionally biased region" description="Low complexity" evidence="1">
    <location>
        <begin position="31"/>
        <end position="44"/>
    </location>
</feature>
<evidence type="ECO:0000313" key="2">
    <source>
        <dbReference type="EMBL" id="NMR20304.1"/>
    </source>
</evidence>
<evidence type="ECO:0000313" key="3">
    <source>
        <dbReference type="Proteomes" id="UP000562124"/>
    </source>
</evidence>
<dbReference type="PANTHER" id="PTHR31616:SF13">
    <property type="entry name" value="GLUCAN 1,4-ALPHA-GLUCOSIDASE"/>
    <property type="match status" value="1"/>
</dbReference>
<protein>
    <submittedName>
        <fullName evidence="2">Glycoside hydrolase family 15</fullName>
    </submittedName>
</protein>
<dbReference type="Proteomes" id="UP000562124">
    <property type="component" value="Unassembled WGS sequence"/>
</dbReference>
<feature type="compositionally biased region" description="Basic residues" evidence="1">
    <location>
        <begin position="45"/>
        <end position="55"/>
    </location>
</feature>
<accession>A0A7Y0LYJ7</accession>
<evidence type="ECO:0000256" key="1">
    <source>
        <dbReference type="SAM" id="MobiDB-lite"/>
    </source>
</evidence>
<reference evidence="2 3" key="1">
    <citation type="submission" date="2020-04" db="EMBL/GenBank/DDBJ databases">
        <title>Sequencing and Assembly of C. fimi.</title>
        <authorList>
            <person name="Ramsey A.R."/>
        </authorList>
    </citation>
    <scope>NUCLEOTIDE SEQUENCE [LARGE SCALE GENOMIC DNA]</scope>
    <source>
        <strain evidence="2 3">SB</strain>
    </source>
</reference>
<sequence>MNVPTREVDTGSEPGPAPAPGSPDEPHPAAPDDAAGPASSGTGRLPRRPRRGRWGRRAVTAAVTLTMMAYPFLLTDPRSPLANAGEPAYIRLYSNGIGLGPDGAPELVATGSTPPYLAGSRVLDPGPDDPAAQAEARALAAETQAWLDAGTIPGEGGPYGDMVRDALLDIRALLLDDGASVAGWSARWRYVWPRDAAFVAAALATTGHTEEALDVLGFLRRVQHRDGSFEARYLPDGSGPPDDRGIQTDGTGWVLWATDNVVRQLDPGDQADAVRRLRPLVDRSTARALELTDRRGTLPPPSSDYWEVGESRVTLGTAAPLLSGLEAAGRLYGVLAAGGTPTAAADAARAAEATAERAAQLRAAIEREFAPRFARYTDGRERDAASAFLLPPFQPTPLTGALDAWRASAAEMARPAGGLAPGAGWKDDGISWTPQTSLYALTAATVGDTDAARGWLTWIDSHRTPSGAIPEKVLADGSPAAVAPLSWSAASVVLAVAELERHGV</sequence>
<dbReference type="Gene3D" id="1.50.10.10">
    <property type="match status" value="1"/>
</dbReference>
<dbReference type="InterPro" id="IPR008928">
    <property type="entry name" value="6-hairpin_glycosidase_sf"/>
</dbReference>
<dbReference type="InterPro" id="IPR012341">
    <property type="entry name" value="6hp_glycosidase-like_sf"/>
</dbReference>
<dbReference type="SUPFAM" id="SSF48208">
    <property type="entry name" value="Six-hairpin glycosidases"/>
    <property type="match status" value="1"/>
</dbReference>
<organism evidence="2 3">
    <name type="scientific">Cellulomonas fimi</name>
    <dbReference type="NCBI Taxonomy" id="1708"/>
    <lineage>
        <taxon>Bacteria</taxon>
        <taxon>Bacillati</taxon>
        <taxon>Actinomycetota</taxon>
        <taxon>Actinomycetes</taxon>
        <taxon>Micrococcales</taxon>
        <taxon>Cellulomonadaceae</taxon>
        <taxon>Cellulomonas</taxon>
    </lineage>
</organism>
<dbReference type="PANTHER" id="PTHR31616">
    <property type="entry name" value="TREHALASE"/>
    <property type="match status" value="1"/>
</dbReference>
<dbReference type="RefSeq" id="WP_169324685.1">
    <property type="nucleotide sequence ID" value="NZ_JABCJJ010000011.1"/>
</dbReference>
<dbReference type="GO" id="GO:0004553">
    <property type="term" value="F:hydrolase activity, hydrolyzing O-glycosyl compounds"/>
    <property type="evidence" value="ECO:0007669"/>
    <property type="project" value="TreeGrafter"/>
</dbReference>
<name>A0A7Y0LYJ7_CELFI</name>
<dbReference type="EMBL" id="JABCJJ010000011">
    <property type="protein sequence ID" value="NMR20304.1"/>
    <property type="molecule type" value="Genomic_DNA"/>
</dbReference>
<gene>
    <name evidence="2" type="ORF">HIR71_08765</name>
</gene>
<dbReference type="GO" id="GO:0005975">
    <property type="term" value="P:carbohydrate metabolic process"/>
    <property type="evidence" value="ECO:0007669"/>
    <property type="project" value="InterPro"/>
</dbReference>
<keyword evidence="2" id="KW-0378">Hydrolase</keyword>
<keyword evidence="3" id="KW-1185">Reference proteome</keyword>
<feature type="region of interest" description="Disordered" evidence="1">
    <location>
        <begin position="1"/>
        <end position="55"/>
    </location>
</feature>
<dbReference type="AlphaFoldDB" id="A0A7Y0LYJ7"/>
<comment type="caution">
    <text evidence="2">The sequence shown here is derived from an EMBL/GenBank/DDBJ whole genome shotgun (WGS) entry which is preliminary data.</text>
</comment>